<accession>A0AAW0ST89</accession>
<dbReference type="PANTHER" id="PTHR14421">
    <property type="entry name" value="SPERMATOGENESIS-ASSOCIATED PROTEIN 1"/>
    <property type="match status" value="1"/>
</dbReference>
<dbReference type="InterPro" id="IPR039062">
    <property type="entry name" value="SPAT1"/>
</dbReference>
<name>A0AAW0ST89_SCYPA</name>
<dbReference type="Proteomes" id="UP001487740">
    <property type="component" value="Unassembled WGS sequence"/>
</dbReference>
<dbReference type="EMBL" id="JARAKH010000047">
    <property type="protein sequence ID" value="KAK8377437.1"/>
    <property type="molecule type" value="Genomic_DNA"/>
</dbReference>
<proteinExistence type="predicted"/>
<dbReference type="AlphaFoldDB" id="A0AAW0ST89"/>
<dbReference type="PANTHER" id="PTHR14421:SF3">
    <property type="entry name" value="SPERMATOGENESIS-ASSOCIATED PROTEIN 1"/>
    <property type="match status" value="1"/>
</dbReference>
<feature type="region of interest" description="Disordered" evidence="1">
    <location>
        <begin position="245"/>
        <end position="319"/>
    </location>
</feature>
<protein>
    <submittedName>
        <fullName evidence="2">Uncharacterized protein</fullName>
    </submittedName>
</protein>
<evidence type="ECO:0000256" key="1">
    <source>
        <dbReference type="SAM" id="MobiDB-lite"/>
    </source>
</evidence>
<evidence type="ECO:0000313" key="2">
    <source>
        <dbReference type="EMBL" id="KAK8377437.1"/>
    </source>
</evidence>
<feature type="region of interest" description="Disordered" evidence="1">
    <location>
        <begin position="189"/>
        <end position="228"/>
    </location>
</feature>
<organism evidence="2 3">
    <name type="scientific">Scylla paramamosain</name>
    <name type="common">Mud crab</name>
    <dbReference type="NCBI Taxonomy" id="85552"/>
    <lineage>
        <taxon>Eukaryota</taxon>
        <taxon>Metazoa</taxon>
        <taxon>Ecdysozoa</taxon>
        <taxon>Arthropoda</taxon>
        <taxon>Crustacea</taxon>
        <taxon>Multicrustacea</taxon>
        <taxon>Malacostraca</taxon>
        <taxon>Eumalacostraca</taxon>
        <taxon>Eucarida</taxon>
        <taxon>Decapoda</taxon>
        <taxon>Pleocyemata</taxon>
        <taxon>Brachyura</taxon>
        <taxon>Eubrachyura</taxon>
        <taxon>Portunoidea</taxon>
        <taxon>Portunidae</taxon>
        <taxon>Portuninae</taxon>
        <taxon>Scylla</taxon>
    </lineage>
</organism>
<gene>
    <name evidence="2" type="ORF">O3P69_013816</name>
</gene>
<comment type="caution">
    <text evidence="2">The sequence shown here is derived from an EMBL/GenBank/DDBJ whole genome shotgun (WGS) entry which is preliminary data.</text>
</comment>
<feature type="compositionally biased region" description="Gly residues" evidence="1">
    <location>
        <begin position="200"/>
        <end position="218"/>
    </location>
</feature>
<feature type="compositionally biased region" description="Basic and acidic residues" evidence="1">
    <location>
        <begin position="293"/>
        <end position="319"/>
    </location>
</feature>
<evidence type="ECO:0000313" key="3">
    <source>
        <dbReference type="Proteomes" id="UP001487740"/>
    </source>
</evidence>
<reference evidence="2 3" key="1">
    <citation type="submission" date="2023-03" db="EMBL/GenBank/DDBJ databases">
        <title>High-quality genome of Scylla paramamosain provides insights in environmental adaptation.</title>
        <authorList>
            <person name="Zhang L."/>
        </authorList>
    </citation>
    <scope>NUCLEOTIDE SEQUENCE [LARGE SCALE GENOMIC DNA]</scope>
    <source>
        <strain evidence="2">LZ_2023a</strain>
        <tissue evidence="2">Muscle</tissue>
    </source>
</reference>
<feature type="region of interest" description="Disordered" evidence="1">
    <location>
        <begin position="1"/>
        <end position="20"/>
    </location>
</feature>
<keyword evidence="3" id="KW-1185">Reference proteome</keyword>
<feature type="compositionally biased region" description="Acidic residues" evidence="1">
    <location>
        <begin position="189"/>
        <end position="198"/>
    </location>
</feature>
<sequence length="319" mass="35947">MHRRVQQVAADERHTSTPSDLVSGEALVQPRYRKLSELHVYTLPQDKWIPFRRLARNTVVEETVSAGFVRVPHDLTLADLRHELRGQLIDEDLPEHYVFIKCVGRNFTQVKPHQEYVVKVKNFLPPRAEEPEIHILEISEALLRYAPSLSNILVSDNEISDSQTHGAASQPSSRLQHYELFRKLDNSVNEDGENELDGNVEGGYARGQRGKGWGGGNRGADQDRWGDAREEAETLWNENNEVLLRVDRRGDGQSDGGTTDGKDGTADGENETESDRGEVIVIDGTEVLIIDRGTGEGRRERRNLARIAEGRRASEERVD</sequence>